<dbReference type="GO" id="GO:0016779">
    <property type="term" value="F:nucleotidyltransferase activity"/>
    <property type="evidence" value="ECO:0007669"/>
    <property type="project" value="UniProtKB-KW"/>
</dbReference>
<dbReference type="Pfam" id="PF04963">
    <property type="entry name" value="Sigma54_CBD"/>
    <property type="match status" value="1"/>
</dbReference>
<dbReference type="GO" id="GO:0001216">
    <property type="term" value="F:DNA-binding transcription activator activity"/>
    <property type="evidence" value="ECO:0007669"/>
    <property type="project" value="InterPro"/>
</dbReference>
<feature type="domain" description="RNA polymerase sigma factor 54 core-binding" evidence="10">
    <location>
        <begin position="65"/>
        <end position="205"/>
    </location>
</feature>
<evidence type="ECO:0000256" key="8">
    <source>
        <dbReference type="ARBA" id="ARBA00023163"/>
    </source>
</evidence>
<dbReference type="PANTHER" id="PTHR32248:SF4">
    <property type="entry name" value="RNA POLYMERASE SIGMA-54 FACTOR"/>
    <property type="match status" value="1"/>
</dbReference>
<dbReference type="PRINTS" id="PR00045">
    <property type="entry name" value="SIGMA54FCT"/>
</dbReference>
<keyword evidence="7" id="KW-0238">DNA-binding</keyword>
<dbReference type="HOGENOM" id="CLU_020569_1_0_9"/>
<dbReference type="PROSITE" id="PS50044">
    <property type="entry name" value="SIGMA54_3"/>
    <property type="match status" value="1"/>
</dbReference>
<evidence type="ECO:0000313" key="12">
    <source>
        <dbReference type="Proteomes" id="UP000003195"/>
    </source>
</evidence>
<dbReference type="InterPro" id="IPR038709">
    <property type="entry name" value="RpoN_core-bd_sf"/>
</dbReference>
<name>E2Z9E8_9FIRM</name>
<evidence type="ECO:0000259" key="9">
    <source>
        <dbReference type="Pfam" id="PF04552"/>
    </source>
</evidence>
<dbReference type="Gene3D" id="1.10.10.1330">
    <property type="entry name" value="RNA polymerase sigma-54 factor, core-binding domain"/>
    <property type="match status" value="1"/>
</dbReference>
<keyword evidence="3" id="KW-0808">Transferase</keyword>
<evidence type="ECO:0000256" key="1">
    <source>
        <dbReference type="ARBA" id="ARBA00008798"/>
    </source>
</evidence>
<keyword evidence="8" id="KW-0804">Transcription</keyword>
<evidence type="ECO:0000256" key="3">
    <source>
        <dbReference type="ARBA" id="ARBA00022679"/>
    </source>
</evidence>
<proteinExistence type="inferred from homology"/>
<dbReference type="InterPro" id="IPR000394">
    <property type="entry name" value="RNA_pol_sigma_54"/>
</dbReference>
<comment type="caution">
    <text evidence="11">The sequence shown here is derived from an EMBL/GenBank/DDBJ whole genome shotgun (WGS) entry which is preliminary data.</text>
</comment>
<dbReference type="PIRSF" id="PIRSF000774">
    <property type="entry name" value="RpoN"/>
    <property type="match status" value="1"/>
</dbReference>
<evidence type="ECO:0000256" key="5">
    <source>
        <dbReference type="ARBA" id="ARBA00023015"/>
    </source>
</evidence>
<evidence type="ECO:0000256" key="2">
    <source>
        <dbReference type="ARBA" id="ARBA00022478"/>
    </source>
</evidence>
<dbReference type="eggNOG" id="COG1508">
    <property type="taxonomic scope" value="Bacteria"/>
</dbReference>
<evidence type="ECO:0000259" key="10">
    <source>
        <dbReference type="Pfam" id="PF04963"/>
    </source>
</evidence>
<dbReference type="AlphaFoldDB" id="E2Z9E8"/>
<dbReference type="GO" id="GO:0006352">
    <property type="term" value="P:DNA-templated transcription initiation"/>
    <property type="evidence" value="ECO:0007669"/>
    <property type="project" value="InterPro"/>
</dbReference>
<dbReference type="RefSeq" id="WP_006940730.1">
    <property type="nucleotide sequence ID" value="NZ_GL538177.1"/>
</dbReference>
<dbReference type="Pfam" id="PF00309">
    <property type="entry name" value="Sigma54_AID"/>
    <property type="match status" value="1"/>
</dbReference>
<dbReference type="PANTHER" id="PTHR32248">
    <property type="entry name" value="RNA POLYMERASE SIGMA-54 FACTOR"/>
    <property type="match status" value="1"/>
</dbReference>
<feature type="domain" description="RNA polymerase sigma factor 54 DNA-binding" evidence="9">
    <location>
        <begin position="261"/>
        <end position="415"/>
    </location>
</feature>
<dbReference type="InterPro" id="IPR007046">
    <property type="entry name" value="RNA_pol_sigma_54_core-bd"/>
</dbReference>
<evidence type="ECO:0000256" key="7">
    <source>
        <dbReference type="ARBA" id="ARBA00023125"/>
    </source>
</evidence>
<accession>E2Z9E8</accession>
<protein>
    <submittedName>
        <fullName evidence="11">Sigma-54 factor, Activator interacting domain (AID)</fullName>
    </submittedName>
</protein>
<dbReference type="Pfam" id="PF04552">
    <property type="entry name" value="Sigma54_DBD"/>
    <property type="match status" value="1"/>
</dbReference>
<keyword evidence="5" id="KW-0805">Transcription regulation</keyword>
<gene>
    <name evidence="11" type="ORF">HMPREF9429_00051</name>
</gene>
<comment type="similarity">
    <text evidence="1">Belongs to the sigma-54 factor family.</text>
</comment>
<reference evidence="11 12" key="1">
    <citation type="submission" date="2010-08" db="EMBL/GenBank/DDBJ databases">
        <authorList>
            <person name="Weinstock G."/>
            <person name="Sodergren E."/>
            <person name="Clifton S."/>
            <person name="Fulton L."/>
            <person name="Fulton B."/>
            <person name="Courtney L."/>
            <person name="Fronick C."/>
            <person name="Harrison M."/>
            <person name="Strong C."/>
            <person name="Farmer C."/>
            <person name="Delahaunty K."/>
            <person name="Markovic C."/>
            <person name="Hall O."/>
            <person name="Minx P."/>
            <person name="Tomlinson C."/>
            <person name="Mitreva M."/>
            <person name="Hou S."/>
            <person name="Chen J."/>
            <person name="Wollam A."/>
            <person name="Pepin K.H."/>
            <person name="Johnson M."/>
            <person name="Bhonagiri V."/>
            <person name="Zhang X."/>
            <person name="Suruliraj S."/>
            <person name="Warren W."/>
            <person name="Chinwalla A."/>
            <person name="Mardis E.R."/>
            <person name="Wilson R.K."/>
        </authorList>
    </citation>
    <scope>NUCLEOTIDE SEQUENCE [LARGE SCALE GENOMIC DNA]</scope>
    <source>
        <strain evidence="11 12">F0359</strain>
    </source>
</reference>
<dbReference type="OrthoDB" id="9814402at2"/>
<dbReference type="STRING" id="706434.HMPREF9429_00051"/>
<dbReference type="GO" id="GO:0003677">
    <property type="term" value="F:DNA binding"/>
    <property type="evidence" value="ECO:0007669"/>
    <property type="project" value="UniProtKB-KW"/>
</dbReference>
<keyword evidence="2" id="KW-0240">DNA-directed RNA polymerase</keyword>
<dbReference type="GO" id="GO:0000428">
    <property type="term" value="C:DNA-directed RNA polymerase complex"/>
    <property type="evidence" value="ECO:0007669"/>
    <property type="project" value="UniProtKB-KW"/>
</dbReference>
<dbReference type="GO" id="GO:0016987">
    <property type="term" value="F:sigma factor activity"/>
    <property type="evidence" value="ECO:0007669"/>
    <property type="project" value="UniProtKB-KW"/>
</dbReference>
<dbReference type="EMBL" id="AECS01000003">
    <property type="protein sequence ID" value="EFQ04974.1"/>
    <property type="molecule type" value="Genomic_DNA"/>
</dbReference>
<dbReference type="Gene3D" id="1.10.10.60">
    <property type="entry name" value="Homeodomain-like"/>
    <property type="match status" value="1"/>
</dbReference>
<evidence type="ECO:0000256" key="6">
    <source>
        <dbReference type="ARBA" id="ARBA00023082"/>
    </source>
</evidence>
<dbReference type="Proteomes" id="UP000003195">
    <property type="component" value="Unassembled WGS sequence"/>
</dbReference>
<keyword evidence="4" id="KW-0548">Nucleotidyltransferase</keyword>
<organism evidence="11 12">
    <name type="scientific">Megasphaera micronuciformis F0359</name>
    <dbReference type="NCBI Taxonomy" id="706434"/>
    <lineage>
        <taxon>Bacteria</taxon>
        <taxon>Bacillati</taxon>
        <taxon>Bacillota</taxon>
        <taxon>Negativicutes</taxon>
        <taxon>Veillonellales</taxon>
        <taxon>Veillonellaceae</taxon>
        <taxon>Megasphaera</taxon>
    </lineage>
</organism>
<sequence>MQGLALSLQQKQKTTQFQKLATTLLTLQGQDLDEYIRQQSDENPLIEVAYPSRRPDADLPIAKLSETPQEKLKNQLSLLSLPVTIRKIAEFIIDSLDEKGFFKDEDLRTAARLPFSRWDIGRAAIAVRSLDPPGVGARSLCDSLIIQARRKKNCPPHTLQLLKNHYDNFLNGRWQVLRKESGITNDELSKVIAFLRTLSLVPLEQTPPTALWIRPEGELVIDTDTASVRPVLFQACPSVRFRSDLYASYHNTGDKPTQLFLSHAKRSYATLRSALAYRSDSIRRVLEVIATEQQEALLAGVPLQPLTQRDIALRTGLSETTVSRVCKNRYILFRNRTYKIQHFLSRAYEKEVGSSISDDEVKRKLLALIDTEDRTKPYSDNALTKLLVAQNIPIARRTITKLRLQLGIPNSTIRKAHNSNS</sequence>
<evidence type="ECO:0000256" key="4">
    <source>
        <dbReference type="ARBA" id="ARBA00022695"/>
    </source>
</evidence>
<evidence type="ECO:0000313" key="11">
    <source>
        <dbReference type="EMBL" id="EFQ04974.1"/>
    </source>
</evidence>
<keyword evidence="12" id="KW-1185">Reference proteome</keyword>
<dbReference type="InterPro" id="IPR007634">
    <property type="entry name" value="RNA_pol_sigma_54_DNA-bd"/>
</dbReference>
<keyword evidence="6" id="KW-0731">Sigma factor</keyword>